<keyword evidence="2" id="KW-1133">Transmembrane helix</keyword>
<feature type="transmembrane region" description="Helical" evidence="2">
    <location>
        <begin position="454"/>
        <end position="474"/>
    </location>
</feature>
<organism evidence="4 5">
    <name type="scientific">Hevea brasiliensis</name>
    <name type="common">Para rubber tree</name>
    <name type="synonym">Siphonia brasiliensis</name>
    <dbReference type="NCBI Taxonomy" id="3981"/>
    <lineage>
        <taxon>Eukaryota</taxon>
        <taxon>Viridiplantae</taxon>
        <taxon>Streptophyta</taxon>
        <taxon>Embryophyta</taxon>
        <taxon>Tracheophyta</taxon>
        <taxon>Spermatophyta</taxon>
        <taxon>Magnoliopsida</taxon>
        <taxon>eudicotyledons</taxon>
        <taxon>Gunneridae</taxon>
        <taxon>Pentapetalae</taxon>
        <taxon>rosids</taxon>
        <taxon>fabids</taxon>
        <taxon>Malpighiales</taxon>
        <taxon>Euphorbiaceae</taxon>
        <taxon>Crotonoideae</taxon>
        <taxon>Micrandreae</taxon>
        <taxon>Hevea</taxon>
    </lineage>
</organism>
<evidence type="ECO:0000256" key="1">
    <source>
        <dbReference type="SAM" id="MobiDB-lite"/>
    </source>
</evidence>
<feature type="region of interest" description="Disordered" evidence="1">
    <location>
        <begin position="101"/>
        <end position="154"/>
    </location>
</feature>
<dbReference type="InterPro" id="IPR044251">
    <property type="entry name" value="LHP1-like"/>
</dbReference>
<feature type="region of interest" description="Disordered" evidence="1">
    <location>
        <begin position="55"/>
        <end position="85"/>
    </location>
</feature>
<evidence type="ECO:0000313" key="5">
    <source>
        <dbReference type="Proteomes" id="UP000467840"/>
    </source>
</evidence>
<evidence type="ECO:0000313" key="4">
    <source>
        <dbReference type="EMBL" id="KAF2306802.1"/>
    </source>
</evidence>
<dbReference type="AlphaFoldDB" id="A0A6A6LZG6"/>
<dbReference type="CDD" id="cd00024">
    <property type="entry name" value="CD_CSD"/>
    <property type="match status" value="1"/>
</dbReference>
<feature type="region of interest" description="Disordered" evidence="1">
    <location>
        <begin position="184"/>
        <end position="220"/>
    </location>
</feature>
<dbReference type="GO" id="GO:0031507">
    <property type="term" value="P:heterochromatin formation"/>
    <property type="evidence" value="ECO:0007669"/>
    <property type="project" value="InterPro"/>
</dbReference>
<proteinExistence type="predicted"/>
<evidence type="ECO:0000256" key="2">
    <source>
        <dbReference type="SAM" id="Phobius"/>
    </source>
</evidence>
<feature type="transmembrane region" description="Helical" evidence="2">
    <location>
        <begin position="424"/>
        <end position="442"/>
    </location>
</feature>
<comment type="caution">
    <text evidence="4">The sequence shown here is derived from an EMBL/GenBank/DDBJ whole genome shotgun (WGS) entry which is preliminary data.</text>
</comment>
<dbReference type="Proteomes" id="UP000467840">
    <property type="component" value="Chromosome 9"/>
</dbReference>
<protein>
    <recommendedName>
        <fullName evidence="3">Chromo domain-containing protein</fullName>
    </recommendedName>
</protein>
<reference evidence="4 5" key="1">
    <citation type="journal article" date="2020" name="Mol. Plant">
        <title>The Chromosome-Based Rubber Tree Genome Provides New Insights into Spurge Genome Evolution and Rubber Biosynthesis.</title>
        <authorList>
            <person name="Liu J."/>
            <person name="Shi C."/>
            <person name="Shi C.C."/>
            <person name="Li W."/>
            <person name="Zhang Q.J."/>
            <person name="Zhang Y."/>
            <person name="Li K."/>
            <person name="Lu H.F."/>
            <person name="Shi C."/>
            <person name="Zhu S.T."/>
            <person name="Xiao Z.Y."/>
            <person name="Nan H."/>
            <person name="Yue Y."/>
            <person name="Zhu X.G."/>
            <person name="Wu Y."/>
            <person name="Hong X.N."/>
            <person name="Fan G.Y."/>
            <person name="Tong Y."/>
            <person name="Zhang D."/>
            <person name="Mao C.L."/>
            <person name="Liu Y.L."/>
            <person name="Hao S.J."/>
            <person name="Liu W.Q."/>
            <person name="Lv M.Q."/>
            <person name="Zhang H.B."/>
            <person name="Liu Y."/>
            <person name="Hu-Tang G.R."/>
            <person name="Wang J.P."/>
            <person name="Wang J.H."/>
            <person name="Sun Y.H."/>
            <person name="Ni S.B."/>
            <person name="Chen W.B."/>
            <person name="Zhang X.C."/>
            <person name="Jiao Y.N."/>
            <person name="Eichler E.E."/>
            <person name="Li G.H."/>
            <person name="Liu X."/>
            <person name="Gao L.Z."/>
        </authorList>
    </citation>
    <scope>NUCLEOTIDE SEQUENCE [LARGE SCALE GENOMIC DNA]</scope>
    <source>
        <strain evidence="5">cv. GT1</strain>
        <tissue evidence="4">Leaf</tissue>
    </source>
</reference>
<keyword evidence="2" id="KW-0472">Membrane</keyword>
<dbReference type="PANTHER" id="PTHR47240">
    <property type="entry name" value="CHROMO DOMAIN-CONTAINING PROTEIN LHP1"/>
    <property type="match status" value="1"/>
</dbReference>
<feature type="compositionally biased region" description="Polar residues" evidence="1">
    <location>
        <begin position="101"/>
        <end position="110"/>
    </location>
</feature>
<dbReference type="Pfam" id="PF00385">
    <property type="entry name" value="Chromo"/>
    <property type="match status" value="1"/>
</dbReference>
<dbReference type="PANTHER" id="PTHR47240:SF2">
    <property type="entry name" value="CHROMO DOMAIN-CONTAINING PROTEIN LHP1"/>
    <property type="match status" value="1"/>
</dbReference>
<accession>A0A6A6LZG6</accession>
<feature type="transmembrane region" description="Helical" evidence="2">
    <location>
        <begin position="321"/>
        <end position="338"/>
    </location>
</feature>
<gene>
    <name evidence="4" type="ORF">GH714_021525</name>
</gene>
<name>A0A6A6LZG6_HEVBR</name>
<feature type="compositionally biased region" description="Basic residues" evidence="1">
    <location>
        <begin position="59"/>
        <end position="80"/>
    </location>
</feature>
<dbReference type="InterPro" id="IPR023780">
    <property type="entry name" value="Chromo_domain"/>
</dbReference>
<sequence>MKKNGLSLMRVSSKSKLFDANGSARRGWPETANTWEPLENLQSCSDVIDLFEESLRSGKSSRKRKRKYGGPHNQPRKKLSRSSAGYSITGVEVNVVDKSLSSAPLNNSSHADPPAGSGHEGENNGDVSNAKTVKKADENGYTNGSKQTFAMKEDNEYDPKLSELRGTISTNDVNADKLAIHFQDDNASRGGGSTNGLHKVDYADSIQDSRRTGAKRRKSGSVKRFKKDLDMCESLCLQSSPFFLKPSPLNVSVGSGGATAQLGIENGTLVGTNSSHKPVGVNSTTITKILKPIGFSASVMDNVQDVLMYDNWEVDCRSMNAVSSLILVVWVLLVVYVVRFKVQVDLEDWSDGKEVVVDNRFLKANNPLLLWHVLFDKAANQWLSPGRRRIWFGSITSTCAVPGWSGYASGHQTCSSCAQYAEGYGLKALLLLLLYLVCIGFTNQRQSSRLDAEGYGLGTLLLVALFYVLVLCNIR</sequence>
<evidence type="ECO:0000259" key="3">
    <source>
        <dbReference type="Pfam" id="PF00385"/>
    </source>
</evidence>
<feature type="domain" description="Chromo" evidence="3">
    <location>
        <begin position="26"/>
        <end position="53"/>
    </location>
</feature>
<keyword evidence="5" id="KW-1185">Reference proteome</keyword>
<feature type="compositionally biased region" description="Basic and acidic residues" evidence="1">
    <location>
        <begin position="198"/>
        <end position="211"/>
    </location>
</feature>
<keyword evidence="2" id="KW-0812">Transmembrane</keyword>
<dbReference type="Gene3D" id="2.40.50.40">
    <property type="match status" value="1"/>
</dbReference>
<dbReference type="EMBL" id="JAAGAX010000008">
    <property type="protein sequence ID" value="KAF2306802.1"/>
    <property type="molecule type" value="Genomic_DNA"/>
</dbReference>